<keyword evidence="6" id="KW-1185">Reference proteome</keyword>
<dbReference type="EMBL" id="CVMG01000027">
    <property type="protein sequence ID" value="CRG51618.1"/>
    <property type="molecule type" value="Genomic_DNA"/>
</dbReference>
<feature type="coiled-coil region" evidence="1">
    <location>
        <begin position="856"/>
        <end position="915"/>
    </location>
</feature>
<organism evidence="5 6">
    <name type="scientific">Yersinia wautersii</name>
    <dbReference type="NCBI Taxonomy" id="1341643"/>
    <lineage>
        <taxon>Bacteria</taxon>
        <taxon>Pseudomonadati</taxon>
        <taxon>Pseudomonadota</taxon>
        <taxon>Gammaproteobacteria</taxon>
        <taxon>Enterobacterales</taxon>
        <taxon>Yersiniaceae</taxon>
        <taxon>Yersinia</taxon>
    </lineage>
</organism>
<feature type="domain" description="Tc toxin complex TcA C-terminal TcB-binding" evidence="2">
    <location>
        <begin position="894"/>
        <end position="1027"/>
    </location>
</feature>
<evidence type="ECO:0000259" key="3">
    <source>
        <dbReference type="Pfam" id="PF18413"/>
    </source>
</evidence>
<protein>
    <submittedName>
        <fullName evidence="5">Insecticidal toxin complex protein</fullName>
    </submittedName>
</protein>
<accession>A0ABM9THZ4</accession>
<feature type="domain" description="Tc toxin complex TcA C-terminal TcB-binding" evidence="2">
    <location>
        <begin position="1126"/>
        <end position="1194"/>
    </location>
</feature>
<feature type="domain" description="ABC toxin N-terminal" evidence="4">
    <location>
        <begin position="9"/>
        <end position="138"/>
    </location>
</feature>
<feature type="domain" description="Neuraminidase-like" evidence="3">
    <location>
        <begin position="179"/>
        <end position="272"/>
    </location>
</feature>
<proteinExistence type="predicted"/>
<evidence type="ECO:0000256" key="1">
    <source>
        <dbReference type="SAM" id="Coils"/>
    </source>
</evidence>
<dbReference type="Pfam" id="PF20220">
    <property type="entry name" value="ABC_toxin_N"/>
    <property type="match status" value="1"/>
</dbReference>
<evidence type="ECO:0000259" key="2">
    <source>
        <dbReference type="Pfam" id="PF18276"/>
    </source>
</evidence>
<sequence length="1197" mass="136152">MPTSTVLNKINESRRDALVNYYLAKNVSGDEEIKTAEQLYQYLLLDTKISHEVKTSPIAEAISSLQIYINRCVDGEETDLHEKSISKHFSTDNFLHNWNIYNKRYARWAGKEKLMYYAADYIDPTLRYNKTELFNTFEQSINNSKLTEKSVKSALQSYLISYEKLTQLNTIQQLYVKEIETTFFLGRTRESPCQYYWRSGKKTADNGKNLIWSEWKKVECNINGIEEKFFINLSWYRSRLYVDWLNKTAFKTDEGKGKSEYHYNAAYKNDNNAWNDTISNMKIGLPWEQSKDIDEIPPIFITPDNMSGNSKNEDCFITTGSIFNKIPSYYGGYLEGEIIVSLDQNKVKFTLEKPFKKNNLKSVDLIEINADSNDFNRIKNEKGESVTVAIKKWFNIMAFASGDDYLGGIDFKRITFDTNIINELDGDISLLSPDSLPLVEKLQTSVDELLSYSTQKDKVGLDAFNGSYGIYLWELFFHIPLLASMRFLNEQRFDLAQHWLKYLFNSAGYRDGNGNLLKEGDNILYWNSLPLQQDTDWDKNTLTLPTDDPDVIAMQDPMQYKLAIFMRTLDLIISQGDQAYRQLERDTLAEAKIYYIQASQLLGPRPDLNHGHQWENIKLAEESHQSENGHFLPPYNEILLSYWDKLEIRLYNLRHNLNLDGQPLHLPLFATPVDPKALQRQHGAGNGINSGEQMATAQTSLYRFPLLIERAKSAVSSVIQFGNSLQSVLERQDNEAMTLLFQQQQQKVLQHTKNIQDNNILVLQASLDATSSLKSAAKQRSKHYKELLDNGISSREQSGLDLRIDAGAVNIASVAPLMLAAALDTAPNVFGLADGGSHWGAVPYATSATLQISASLTESRANINDIKANYDRREQEWTLQKNQADKDAEQLAHQYTSVQEQLNMAQKQRNLAELEQGHADALYQMQSTRFTGKELYNWMAGRLSGLYFQLFDATQPLCLMAKAALEKEVDKAKTDGLFIRSGWNDLYQGLLAGEDLQLNLQKLENVWLMEEQRALEVERTVSLAQHYQQLGDHKFDLAEIVTGYMAQDKTEKAGNEQDGVELKGGTLIVSLSINGLNLIEDYPATMHLGDIRRIKQISVSLPALLGPYQDIQATLDYAGENTHLAKGCTALAISRGTNDSGQFQLDFNDGKYLPFEGIDISDKGTLVLRFPNATGKQKLLLQSLSDIILHIRYTIRS</sequence>
<name>A0ABM9THZ4_9GAMM</name>
<evidence type="ECO:0000313" key="5">
    <source>
        <dbReference type="EMBL" id="CRG51618.1"/>
    </source>
</evidence>
<evidence type="ECO:0000259" key="4">
    <source>
        <dbReference type="Pfam" id="PF20220"/>
    </source>
</evidence>
<dbReference type="InterPro" id="IPR046839">
    <property type="entry name" value="ABC_toxin_N"/>
</dbReference>
<dbReference type="Pfam" id="PF18276">
    <property type="entry name" value="TcA_TcB_BD"/>
    <property type="match status" value="2"/>
</dbReference>
<comment type="caution">
    <text evidence="5">The sequence shown here is derived from an EMBL/GenBank/DDBJ whole genome shotgun (WGS) entry which is preliminary data.</text>
</comment>
<dbReference type="InterPro" id="IPR040840">
    <property type="entry name" value="TcA_TcB_BD"/>
</dbReference>
<reference evidence="5 6" key="1">
    <citation type="submission" date="2015-03" db="EMBL/GenBank/DDBJ databases">
        <authorList>
            <consortium name="Pathogen Informatics"/>
            <person name="Murphy D."/>
        </authorList>
    </citation>
    <scope>NUCLEOTIDE SEQUENCE [LARGE SCALE GENOMIC DNA]</scope>
    <source>
        <strain evidence="5 6">WP-931201</strain>
    </source>
</reference>
<dbReference type="Pfam" id="PF18413">
    <property type="entry name" value="Neuraminidase"/>
    <property type="match status" value="1"/>
</dbReference>
<dbReference type="InterPro" id="IPR041079">
    <property type="entry name" value="Neuraminidase-like"/>
</dbReference>
<keyword evidence="1" id="KW-0175">Coiled coil</keyword>
<dbReference type="RefSeq" id="WP_054877606.1">
    <property type="nucleotide sequence ID" value="NZ_CVMG01000027.1"/>
</dbReference>
<dbReference type="Proteomes" id="UP000047420">
    <property type="component" value="Unassembled WGS sequence"/>
</dbReference>
<gene>
    <name evidence="5" type="ORF">ERS008478_03258</name>
</gene>
<evidence type="ECO:0000313" key="6">
    <source>
        <dbReference type="Proteomes" id="UP000047420"/>
    </source>
</evidence>